<dbReference type="STRING" id="1250539.Ga0080574_TMP1821"/>
<protein>
    <submittedName>
        <fullName evidence="2">Uncharacterized protein</fullName>
    </submittedName>
</protein>
<dbReference type="AlphaFoldDB" id="A0A1P8URY3"/>
<evidence type="ECO:0000256" key="1">
    <source>
        <dbReference type="SAM" id="MobiDB-lite"/>
    </source>
</evidence>
<proteinExistence type="predicted"/>
<evidence type="ECO:0000313" key="3">
    <source>
        <dbReference type="Proteomes" id="UP000187059"/>
    </source>
</evidence>
<dbReference type="Proteomes" id="UP000187059">
    <property type="component" value="Chromosome"/>
</dbReference>
<sequence length="56" mass="6033">MNAPPPDPCYPERHAAPVGPARQRAGRTRLAPPATPEGGDSWPKRSETRYPGPRSA</sequence>
<dbReference type="EMBL" id="CP015093">
    <property type="protein sequence ID" value="APZ52155.1"/>
    <property type="molecule type" value="Genomic_DNA"/>
</dbReference>
<accession>A0A1P8URY3</accession>
<evidence type="ECO:0000313" key="2">
    <source>
        <dbReference type="EMBL" id="APZ52155.1"/>
    </source>
</evidence>
<gene>
    <name evidence="2" type="ORF">Ga0080574_TMP1821</name>
</gene>
<dbReference type="KEGG" id="paby:Ga0080574_TMP1821"/>
<keyword evidence="3" id="KW-1185">Reference proteome</keyword>
<name>A0A1P8URY3_9RHOB</name>
<reference evidence="2 3" key="1">
    <citation type="submission" date="2016-04" db="EMBL/GenBank/DDBJ databases">
        <title>Deep-sea bacteria in the southern Pacific.</title>
        <authorList>
            <person name="Tang K."/>
        </authorList>
    </citation>
    <scope>NUCLEOTIDE SEQUENCE [LARGE SCALE GENOMIC DNA]</scope>
    <source>
        <strain evidence="2 3">JLT2014</strain>
    </source>
</reference>
<organism evidence="2 3">
    <name type="scientific">Salipiger abyssi</name>
    <dbReference type="NCBI Taxonomy" id="1250539"/>
    <lineage>
        <taxon>Bacteria</taxon>
        <taxon>Pseudomonadati</taxon>
        <taxon>Pseudomonadota</taxon>
        <taxon>Alphaproteobacteria</taxon>
        <taxon>Rhodobacterales</taxon>
        <taxon>Roseobacteraceae</taxon>
        <taxon>Salipiger</taxon>
    </lineage>
</organism>
<feature type="region of interest" description="Disordered" evidence="1">
    <location>
        <begin position="1"/>
        <end position="56"/>
    </location>
</feature>